<reference evidence="3" key="1">
    <citation type="submission" date="2019-06" db="EMBL/GenBank/DDBJ databases">
        <title>Draft genome sequence of the griseofulvin-producing fungus Xylaria cubensis strain G536.</title>
        <authorList>
            <person name="Mead M.E."/>
            <person name="Raja H.A."/>
            <person name="Steenwyk J.L."/>
            <person name="Knowles S.L."/>
            <person name="Oberlies N.H."/>
            <person name="Rokas A."/>
        </authorList>
    </citation>
    <scope>NUCLEOTIDE SEQUENCE [LARGE SCALE GENOMIC DNA]</scope>
    <source>
        <strain evidence="3">G536</strain>
    </source>
</reference>
<sequence>MQYKPSPPKLPPRPSMIVSIYKTLPDASNADLPPKPPVTPNSLSPSRFQFPQAALTSSPNKTTHYRKRKYSPPTDSIVVPLQYDETAERSAKFHRTTLNRTTVNNHKDTNNYITSNKRAPSSSKTMNRQPQDITGPKTPRIKLQLIHDTLLGGAKSITTRDQEFLAEQLHNSPACVSALMVWLVAEQVTKKTYNLSHGILHWARDNSEIELVEYILKDILYAFDVEEAFEQGLMGIMEVTDLIEHQILLHVEREKRLEKPQKKLAEHSATSASFDADLCESDIGSTDMDLSEEDC</sequence>
<feature type="compositionally biased region" description="Polar residues" evidence="1">
    <location>
        <begin position="103"/>
        <end position="132"/>
    </location>
</feature>
<dbReference type="AlphaFoldDB" id="A0A553HV34"/>
<name>A0A553HV34_9PEZI</name>
<feature type="region of interest" description="Disordered" evidence="1">
    <location>
        <begin position="103"/>
        <end position="136"/>
    </location>
</feature>
<gene>
    <name evidence="2" type="ORF">FHL15_007362</name>
</gene>
<dbReference type="OrthoDB" id="4750652at2759"/>
<evidence type="ECO:0000313" key="2">
    <source>
        <dbReference type="EMBL" id="TRX91809.1"/>
    </source>
</evidence>
<dbReference type="EMBL" id="VFLP01000042">
    <property type="protein sequence ID" value="TRX91809.1"/>
    <property type="molecule type" value="Genomic_DNA"/>
</dbReference>
<evidence type="ECO:0000256" key="1">
    <source>
        <dbReference type="SAM" id="MobiDB-lite"/>
    </source>
</evidence>
<feature type="region of interest" description="Disordered" evidence="1">
    <location>
        <begin position="26"/>
        <end position="47"/>
    </location>
</feature>
<protein>
    <submittedName>
        <fullName evidence="2">Uncharacterized protein</fullName>
    </submittedName>
</protein>
<organism evidence="2 3">
    <name type="scientific">Xylaria flabelliformis</name>
    <dbReference type="NCBI Taxonomy" id="2512241"/>
    <lineage>
        <taxon>Eukaryota</taxon>
        <taxon>Fungi</taxon>
        <taxon>Dikarya</taxon>
        <taxon>Ascomycota</taxon>
        <taxon>Pezizomycotina</taxon>
        <taxon>Sordariomycetes</taxon>
        <taxon>Xylariomycetidae</taxon>
        <taxon>Xylariales</taxon>
        <taxon>Xylariaceae</taxon>
        <taxon>Xylaria</taxon>
    </lineage>
</organism>
<proteinExistence type="predicted"/>
<evidence type="ECO:0000313" key="3">
    <source>
        <dbReference type="Proteomes" id="UP000319160"/>
    </source>
</evidence>
<accession>A0A553HV34</accession>
<keyword evidence="3" id="KW-1185">Reference proteome</keyword>
<comment type="caution">
    <text evidence="2">The sequence shown here is derived from an EMBL/GenBank/DDBJ whole genome shotgun (WGS) entry which is preliminary data.</text>
</comment>
<dbReference type="Proteomes" id="UP000319160">
    <property type="component" value="Unassembled WGS sequence"/>
</dbReference>